<evidence type="ECO:0000313" key="3">
    <source>
        <dbReference type="Proteomes" id="UP001054252"/>
    </source>
</evidence>
<proteinExistence type="predicted"/>
<evidence type="ECO:0000313" key="2">
    <source>
        <dbReference type="EMBL" id="GKU87179.1"/>
    </source>
</evidence>
<gene>
    <name evidence="2" type="ORF">SLEP1_g1624</name>
</gene>
<protein>
    <submittedName>
        <fullName evidence="2">Uncharacterized protein</fullName>
    </submittedName>
</protein>
<feature type="signal peptide" evidence="1">
    <location>
        <begin position="1"/>
        <end position="19"/>
    </location>
</feature>
<comment type="caution">
    <text evidence="2">The sequence shown here is derived from an EMBL/GenBank/DDBJ whole genome shotgun (WGS) entry which is preliminary data.</text>
</comment>
<dbReference type="PANTHER" id="PTHR32254">
    <property type="entry name" value="EXPRESSED PROTEIN"/>
    <property type="match status" value="1"/>
</dbReference>
<organism evidence="2 3">
    <name type="scientific">Rubroshorea leprosula</name>
    <dbReference type="NCBI Taxonomy" id="152421"/>
    <lineage>
        <taxon>Eukaryota</taxon>
        <taxon>Viridiplantae</taxon>
        <taxon>Streptophyta</taxon>
        <taxon>Embryophyta</taxon>
        <taxon>Tracheophyta</taxon>
        <taxon>Spermatophyta</taxon>
        <taxon>Magnoliopsida</taxon>
        <taxon>eudicotyledons</taxon>
        <taxon>Gunneridae</taxon>
        <taxon>Pentapetalae</taxon>
        <taxon>rosids</taxon>
        <taxon>malvids</taxon>
        <taxon>Malvales</taxon>
        <taxon>Dipterocarpaceae</taxon>
        <taxon>Rubroshorea</taxon>
    </lineage>
</organism>
<sequence length="216" mass="25033">MKRPSWVCTLVTQMCLCFALYVALNLGQPQESVYTDSRIRKSPDLYFVSVRGGSRPFKERIHLLKMMEKVVKTFNVRFVINISELGEDDPLVHNVTLLFPALKTPWYYTRVSSHGFGCFLEQIKLPQGKTLDAIILDTGWLQDSKLTGLSSSIEDSKLNRLARTLEATDSNWRIVIGFHPLFLCEENKEQMEAKQMYKQLHHIFMKYGVVIRKTHF</sequence>
<dbReference type="PANTHER" id="PTHR32254:SF5">
    <property type="entry name" value="CALCINEURIN-LIKE METALLO-PHOSPHOESTERASE SUPERFAMILY PROTEIN"/>
    <property type="match status" value="1"/>
</dbReference>
<keyword evidence="1" id="KW-0732">Signal</keyword>
<accession>A0AAV5HNH5</accession>
<dbReference type="Proteomes" id="UP001054252">
    <property type="component" value="Unassembled WGS sequence"/>
</dbReference>
<evidence type="ECO:0000256" key="1">
    <source>
        <dbReference type="SAM" id="SignalP"/>
    </source>
</evidence>
<dbReference type="AlphaFoldDB" id="A0AAV5HNH5"/>
<dbReference type="SUPFAM" id="SSF56300">
    <property type="entry name" value="Metallo-dependent phosphatases"/>
    <property type="match status" value="1"/>
</dbReference>
<feature type="chain" id="PRO_5043865140" evidence="1">
    <location>
        <begin position="20"/>
        <end position="216"/>
    </location>
</feature>
<name>A0AAV5HNH5_9ROSI</name>
<dbReference type="EMBL" id="BPVZ01000002">
    <property type="protein sequence ID" value="GKU87179.1"/>
    <property type="molecule type" value="Genomic_DNA"/>
</dbReference>
<reference evidence="2 3" key="1">
    <citation type="journal article" date="2021" name="Commun. Biol.">
        <title>The genome of Shorea leprosula (Dipterocarpaceae) highlights the ecological relevance of drought in aseasonal tropical rainforests.</title>
        <authorList>
            <person name="Ng K.K.S."/>
            <person name="Kobayashi M.J."/>
            <person name="Fawcett J.A."/>
            <person name="Hatakeyama M."/>
            <person name="Paape T."/>
            <person name="Ng C.H."/>
            <person name="Ang C.C."/>
            <person name="Tnah L.H."/>
            <person name="Lee C.T."/>
            <person name="Nishiyama T."/>
            <person name="Sese J."/>
            <person name="O'Brien M.J."/>
            <person name="Copetti D."/>
            <person name="Mohd Noor M.I."/>
            <person name="Ong R.C."/>
            <person name="Putra M."/>
            <person name="Sireger I.Z."/>
            <person name="Indrioko S."/>
            <person name="Kosugi Y."/>
            <person name="Izuno A."/>
            <person name="Isagi Y."/>
            <person name="Lee S.L."/>
            <person name="Shimizu K.K."/>
        </authorList>
    </citation>
    <scope>NUCLEOTIDE SEQUENCE [LARGE SCALE GENOMIC DNA]</scope>
    <source>
        <strain evidence="2">214</strain>
    </source>
</reference>
<dbReference type="Gene3D" id="3.60.21.10">
    <property type="match status" value="1"/>
</dbReference>
<dbReference type="InterPro" id="IPR029052">
    <property type="entry name" value="Metallo-depent_PP-like"/>
</dbReference>
<keyword evidence="3" id="KW-1185">Reference proteome</keyword>